<dbReference type="PANTHER" id="PTHR21724:SF0">
    <property type="entry name" value="SHKT DOMAIN-CONTAINING PROTEIN"/>
    <property type="match status" value="1"/>
</dbReference>
<feature type="domain" description="ShKT" evidence="2">
    <location>
        <begin position="100"/>
        <end position="140"/>
    </location>
</feature>
<feature type="chain" id="PRO_5006446736" evidence="1">
    <location>
        <begin position="20"/>
        <end position="291"/>
    </location>
</feature>
<dbReference type="AlphaFoldDB" id="A0A0R3PZ18"/>
<dbReference type="InterPro" id="IPR003582">
    <property type="entry name" value="ShKT_dom"/>
</dbReference>
<dbReference type="Pfam" id="PF01549">
    <property type="entry name" value="ShK"/>
    <property type="match status" value="3"/>
</dbReference>
<dbReference type="PANTHER" id="PTHR21724">
    <property type="entry name" value="SHKT DOMAIN-CONTAINING PROTEIN"/>
    <property type="match status" value="1"/>
</dbReference>
<keyword evidence="1" id="KW-0732">Signal</keyword>
<accession>A0A0R3PZ18</accession>
<name>A0A0R3PZ18_ANGCS</name>
<feature type="signal peptide" evidence="1">
    <location>
        <begin position="1"/>
        <end position="19"/>
    </location>
</feature>
<reference evidence="3" key="1">
    <citation type="submission" date="2017-02" db="UniProtKB">
        <authorList>
            <consortium name="WormBaseParasite"/>
        </authorList>
    </citation>
    <scope>IDENTIFICATION</scope>
</reference>
<dbReference type="Gene3D" id="1.10.10.1940">
    <property type="match status" value="1"/>
</dbReference>
<evidence type="ECO:0000259" key="2">
    <source>
        <dbReference type="SMART" id="SM00254"/>
    </source>
</evidence>
<evidence type="ECO:0000256" key="1">
    <source>
        <dbReference type="SAM" id="SignalP"/>
    </source>
</evidence>
<protein>
    <submittedName>
        <fullName evidence="3">ShKT domain-containing protein</fullName>
    </submittedName>
</protein>
<dbReference type="WBParaSite" id="ACOC_0001174301-mRNA-1">
    <property type="protein sequence ID" value="ACOC_0001174301-mRNA-1"/>
    <property type="gene ID" value="ACOC_0001174301"/>
</dbReference>
<organism evidence="3">
    <name type="scientific">Angiostrongylus costaricensis</name>
    <name type="common">Nematode worm</name>
    <dbReference type="NCBI Taxonomy" id="334426"/>
    <lineage>
        <taxon>Eukaryota</taxon>
        <taxon>Metazoa</taxon>
        <taxon>Ecdysozoa</taxon>
        <taxon>Nematoda</taxon>
        <taxon>Chromadorea</taxon>
        <taxon>Rhabditida</taxon>
        <taxon>Rhabditina</taxon>
        <taxon>Rhabditomorpha</taxon>
        <taxon>Strongyloidea</taxon>
        <taxon>Metastrongylidae</taxon>
        <taxon>Angiostrongylus</taxon>
    </lineage>
</organism>
<feature type="domain" description="ShKT" evidence="2">
    <location>
        <begin position="36"/>
        <end position="94"/>
    </location>
</feature>
<proteinExistence type="predicted"/>
<dbReference type="SMART" id="SM00254">
    <property type="entry name" value="ShKT"/>
    <property type="match status" value="2"/>
</dbReference>
<sequence length="291" mass="32206">MHCILFVAFLLALLESTMAAAPADLNCTEYTDRAVNCNDKFSSATCLVIYTAAVKVGTSDERNAKCFQNAANQRDEEVVQVAVQTCPKTCGYCCITPAYNCKNKDAPRVKCETVTKAQCDDPTWKAILAEDCPAVCGLCEQKNPNCRDKVASCKNDVSICRNVDLQDFVRPSDESYSNRLRINGGGDVIFNEIIRWNIMLFGLLKARQFIDWQNNHKSHAELSVNDFPSLGELPGNLLNVLKTTPRFLKNSKEVGFYNLIVNVAASKTTTIRSKESSTWAAGKPLIGRLNI</sequence>
<evidence type="ECO:0000313" key="3">
    <source>
        <dbReference type="WBParaSite" id="ACOC_0001174301-mRNA-1"/>
    </source>
</evidence>